<keyword evidence="1" id="KW-0812">Transmembrane</keyword>
<evidence type="ECO:0008006" key="4">
    <source>
        <dbReference type="Google" id="ProtNLM"/>
    </source>
</evidence>
<comment type="caution">
    <text evidence="2">The sequence shown here is derived from an EMBL/GenBank/DDBJ whole genome shotgun (WGS) entry which is preliminary data.</text>
</comment>
<dbReference type="Proteomes" id="UP001403385">
    <property type="component" value="Unassembled WGS sequence"/>
</dbReference>
<organism evidence="2 3">
    <name type="scientific">Rapidithrix thailandica</name>
    <dbReference type="NCBI Taxonomy" id="413964"/>
    <lineage>
        <taxon>Bacteria</taxon>
        <taxon>Pseudomonadati</taxon>
        <taxon>Bacteroidota</taxon>
        <taxon>Cytophagia</taxon>
        <taxon>Cytophagales</taxon>
        <taxon>Flammeovirgaceae</taxon>
        <taxon>Rapidithrix</taxon>
    </lineage>
</organism>
<gene>
    <name evidence="2" type="ORF">AAG747_02640</name>
</gene>
<evidence type="ECO:0000256" key="1">
    <source>
        <dbReference type="SAM" id="Phobius"/>
    </source>
</evidence>
<evidence type="ECO:0000313" key="3">
    <source>
        <dbReference type="Proteomes" id="UP001403385"/>
    </source>
</evidence>
<keyword evidence="1" id="KW-1133">Transmembrane helix</keyword>
<evidence type="ECO:0000313" key="2">
    <source>
        <dbReference type="EMBL" id="MEN7546789.1"/>
    </source>
</evidence>
<name>A0AAW9S1J1_9BACT</name>
<sequence>MLTKLCNIISFTKENLKPYRIINKLSDFCKIIKKQLLLLLIFKIKKWGVPQSFVSFGFLPTVFPRILQIQNDLLERIFMSWKGIAREYLIQQMLRRYNKAQVLITWAFVIECILYFFNSSIGQ</sequence>
<keyword evidence="3" id="KW-1185">Reference proteome</keyword>
<protein>
    <recommendedName>
        <fullName evidence="4">Reverse transcriptase</fullName>
    </recommendedName>
</protein>
<dbReference type="RefSeq" id="WP_346819571.1">
    <property type="nucleotide sequence ID" value="NZ_JBDKWZ010000001.1"/>
</dbReference>
<accession>A0AAW9S1J1</accession>
<keyword evidence="1" id="KW-0472">Membrane</keyword>
<feature type="transmembrane region" description="Helical" evidence="1">
    <location>
        <begin position="100"/>
        <end position="117"/>
    </location>
</feature>
<reference evidence="2 3" key="1">
    <citation type="submission" date="2024-04" db="EMBL/GenBank/DDBJ databases">
        <title>Novel genus in family Flammeovirgaceae.</title>
        <authorList>
            <person name="Nguyen T.H."/>
            <person name="Vuong T.Q."/>
            <person name="Le H."/>
            <person name="Kim S.-G."/>
        </authorList>
    </citation>
    <scope>NUCLEOTIDE SEQUENCE [LARGE SCALE GENOMIC DNA]</scope>
    <source>
        <strain evidence="2 3">JCM 23209</strain>
    </source>
</reference>
<proteinExistence type="predicted"/>
<dbReference type="EMBL" id="JBDKWZ010000001">
    <property type="protein sequence ID" value="MEN7546789.1"/>
    <property type="molecule type" value="Genomic_DNA"/>
</dbReference>
<dbReference type="AlphaFoldDB" id="A0AAW9S1J1"/>